<keyword evidence="2" id="KW-1185">Reference proteome</keyword>
<gene>
    <name evidence="1" type="ORF">AhSzq1_63</name>
</gene>
<evidence type="ECO:0000313" key="2">
    <source>
        <dbReference type="Proteomes" id="UP000244741"/>
    </source>
</evidence>
<dbReference type="GO" id="GO:0003676">
    <property type="term" value="F:nucleic acid binding"/>
    <property type="evidence" value="ECO:0007669"/>
    <property type="project" value="InterPro"/>
</dbReference>
<dbReference type="GO" id="GO:0008168">
    <property type="term" value="F:methyltransferase activity"/>
    <property type="evidence" value="ECO:0007669"/>
    <property type="project" value="InterPro"/>
</dbReference>
<protein>
    <submittedName>
        <fullName evidence="1">Uncharacterized protein</fullName>
    </submittedName>
</protein>
<sequence length="121" mass="13984">MVDFFKTEKLPFLYYGEPVTTIITNPPYKQAQKYVEHALHLLRGTKGGKVIMLLRLDFLTSQARGKFFSTVGQLKHVDIFSYRIKCLKDDIDDGASSAVNYAIFVWEVGYLYQPQISWILK</sequence>
<dbReference type="GO" id="GO:0032259">
    <property type="term" value="P:methylation"/>
    <property type="evidence" value="ECO:0007669"/>
    <property type="project" value="InterPro"/>
</dbReference>
<organism evidence="1 2">
    <name type="scientific">Aeromonas phage AhSzq-1</name>
    <dbReference type="NCBI Taxonomy" id="2138298"/>
    <lineage>
        <taxon>Viruses</taxon>
        <taxon>Duplodnaviria</taxon>
        <taxon>Heunggongvirae</taxon>
        <taxon>Uroviricota</taxon>
        <taxon>Caudoviricetes</taxon>
        <taxon>Demerecviridae</taxon>
        <taxon>Shenzhenvirus</taxon>
        <taxon>Shenzhenvirus AhSzq1</taxon>
    </lineage>
</organism>
<evidence type="ECO:0000313" key="1">
    <source>
        <dbReference type="EMBL" id="AVR75956.1"/>
    </source>
</evidence>
<accession>A0A2R4ALS1</accession>
<dbReference type="InterPro" id="IPR002052">
    <property type="entry name" value="DNA_methylase_N6_adenine_CS"/>
</dbReference>
<proteinExistence type="predicted"/>
<dbReference type="EMBL" id="MG676224">
    <property type="protein sequence ID" value="AVR75956.1"/>
    <property type="molecule type" value="Genomic_DNA"/>
</dbReference>
<dbReference type="Proteomes" id="UP000244741">
    <property type="component" value="Segment"/>
</dbReference>
<reference evidence="1 2" key="1">
    <citation type="submission" date="2017-12" db="EMBL/GenBank/DDBJ databases">
        <title>Genomic characterization of T5-related Aeromonas hydrophila phages AhSzq-1 and AhSzw-1 and proposal to be two new species.</title>
        <authorList>
            <person name="Chen L."/>
            <person name="Yuan S."/>
            <person name="Ma Y."/>
        </authorList>
    </citation>
    <scope>NUCLEOTIDE SEQUENCE [LARGE SCALE GENOMIC DNA]</scope>
    <source>
        <strain evidence="1">Seawater</strain>
    </source>
</reference>
<name>A0A2R4ALS1_9CAUD</name>
<dbReference type="PROSITE" id="PS00092">
    <property type="entry name" value="N6_MTASE"/>
    <property type="match status" value="1"/>
</dbReference>